<name>A0A1I7Y184_9BILA</name>
<dbReference type="InterPro" id="IPR018289">
    <property type="entry name" value="MULE_transposase_dom"/>
</dbReference>
<protein>
    <submittedName>
        <fullName evidence="3">MULE domain-containing protein</fullName>
    </submittedName>
</protein>
<dbReference type="WBParaSite" id="L893_g117.t1">
    <property type="protein sequence ID" value="L893_g117.t1"/>
    <property type="gene ID" value="L893_g117"/>
</dbReference>
<dbReference type="AlphaFoldDB" id="A0A1I7Y184"/>
<sequence>MSRYGIVSWTFNSRYGCKNLIVTPASLRDPSQANLVHTWSKVRANYKAKNGTVKGYYGCTGCRAMGSSISNCASVTIDVEEGTFLTDPFKTVHACEPKSNHSVRGIEVRREELANMKSNGGRTAEALVKISSRAMTKYSGEDELVRDNIRATACGKKEASTAQAIRRARAQLYPTIPSLDQITTTLSYTFGGLHANPSDARFQEVMLRYKSPELAIFLSPYGAALLKRSKHVVCDGTFAYAPAGTLQIYRVFGLIGGESTPFATALMTRKREQDYDLLWTQIRMVLDENNADLRIKYAHFDCEVASVKAFKKTFPEVRAKMCMFHVKQNVTRHMQNLGLMPIYGRSALMETIVRQMGALCLVPENTVEAVFLQLRSDLPCDDSQENWPPGTCATLNRLFDYYWNEWIQNSLGLDFINLYDMEDGPRTTNHAEGYHGAQKNNYRTTNMPLGEWLYTFQKVHHREEAHIRDVLLGISDGKPRLQSTQYIDGELKTAKEGLEIALDLHDGDVGAAKQAIISYLTRVGALIGYNRTEIDQ</sequence>
<evidence type="ECO:0000313" key="3">
    <source>
        <dbReference type="WBParaSite" id="L893_g117.t1"/>
    </source>
</evidence>
<feature type="domain" description="MULE transposase" evidence="1">
    <location>
        <begin position="233"/>
        <end position="329"/>
    </location>
</feature>
<evidence type="ECO:0000313" key="2">
    <source>
        <dbReference type="Proteomes" id="UP000095287"/>
    </source>
</evidence>
<keyword evidence="2" id="KW-1185">Reference proteome</keyword>
<reference evidence="3" key="1">
    <citation type="submission" date="2016-11" db="UniProtKB">
        <authorList>
            <consortium name="WormBaseParasite"/>
        </authorList>
    </citation>
    <scope>IDENTIFICATION</scope>
</reference>
<proteinExistence type="predicted"/>
<dbReference type="Proteomes" id="UP000095287">
    <property type="component" value="Unplaced"/>
</dbReference>
<dbReference type="Pfam" id="PF10551">
    <property type="entry name" value="MULE"/>
    <property type="match status" value="1"/>
</dbReference>
<accession>A0A1I7Y184</accession>
<evidence type="ECO:0000259" key="1">
    <source>
        <dbReference type="Pfam" id="PF10551"/>
    </source>
</evidence>
<organism evidence="2 3">
    <name type="scientific">Steinernema glaseri</name>
    <dbReference type="NCBI Taxonomy" id="37863"/>
    <lineage>
        <taxon>Eukaryota</taxon>
        <taxon>Metazoa</taxon>
        <taxon>Ecdysozoa</taxon>
        <taxon>Nematoda</taxon>
        <taxon>Chromadorea</taxon>
        <taxon>Rhabditida</taxon>
        <taxon>Tylenchina</taxon>
        <taxon>Panagrolaimomorpha</taxon>
        <taxon>Strongyloidoidea</taxon>
        <taxon>Steinernematidae</taxon>
        <taxon>Steinernema</taxon>
    </lineage>
</organism>